<dbReference type="AlphaFoldDB" id="D8Q394"/>
<feature type="region of interest" description="Disordered" evidence="1">
    <location>
        <begin position="1"/>
        <end position="37"/>
    </location>
</feature>
<evidence type="ECO:0000313" key="3">
    <source>
        <dbReference type="Proteomes" id="UP000007431"/>
    </source>
</evidence>
<organism evidence="3">
    <name type="scientific">Schizophyllum commune (strain H4-8 / FGSC 9210)</name>
    <name type="common">Split gill fungus</name>
    <dbReference type="NCBI Taxonomy" id="578458"/>
    <lineage>
        <taxon>Eukaryota</taxon>
        <taxon>Fungi</taxon>
        <taxon>Dikarya</taxon>
        <taxon>Basidiomycota</taxon>
        <taxon>Agaricomycotina</taxon>
        <taxon>Agaricomycetes</taxon>
        <taxon>Agaricomycetidae</taxon>
        <taxon>Agaricales</taxon>
        <taxon>Schizophyllaceae</taxon>
        <taxon>Schizophyllum</taxon>
    </lineage>
</organism>
<evidence type="ECO:0000313" key="2">
    <source>
        <dbReference type="EMBL" id="EFI98272.1"/>
    </source>
</evidence>
<dbReference type="RefSeq" id="XP_003033175.1">
    <property type="nucleotide sequence ID" value="XM_003033129.1"/>
</dbReference>
<dbReference type="InParanoid" id="D8Q394"/>
<dbReference type="HOGENOM" id="CLU_2224722_0_0_1"/>
<dbReference type="VEuPathDB" id="FungiDB:SCHCODRAFT_02216347"/>
<gene>
    <name evidence="2" type="ORF">SCHCODRAFT_107748</name>
</gene>
<dbReference type="KEGG" id="scm:SCHCO_02216347"/>
<proteinExistence type="predicted"/>
<keyword evidence="3" id="KW-1185">Reference proteome</keyword>
<protein>
    <submittedName>
        <fullName evidence="2">Uncharacterized protein</fullName>
    </submittedName>
</protein>
<reference evidence="2 3" key="1">
    <citation type="journal article" date="2010" name="Nat. Biotechnol.">
        <title>Genome sequence of the model mushroom Schizophyllum commune.</title>
        <authorList>
            <person name="Ohm R.A."/>
            <person name="de Jong J.F."/>
            <person name="Lugones L.G."/>
            <person name="Aerts A."/>
            <person name="Kothe E."/>
            <person name="Stajich J.E."/>
            <person name="de Vries R.P."/>
            <person name="Record E."/>
            <person name="Levasseur A."/>
            <person name="Baker S.E."/>
            <person name="Bartholomew K.A."/>
            <person name="Coutinho P.M."/>
            <person name="Erdmann S."/>
            <person name="Fowler T.J."/>
            <person name="Gathman A.C."/>
            <person name="Lombard V."/>
            <person name="Henrissat B."/>
            <person name="Knabe N."/>
            <person name="Kuees U."/>
            <person name="Lilly W.W."/>
            <person name="Lindquist E."/>
            <person name="Lucas S."/>
            <person name="Magnuson J.K."/>
            <person name="Piumi F."/>
            <person name="Raudaskoski M."/>
            <person name="Salamov A."/>
            <person name="Schmutz J."/>
            <person name="Schwarze F.W.M.R."/>
            <person name="vanKuyk P.A."/>
            <person name="Horton J.S."/>
            <person name="Grigoriev I.V."/>
            <person name="Woesten H.A.B."/>
        </authorList>
    </citation>
    <scope>NUCLEOTIDE SEQUENCE [LARGE SCALE GENOMIC DNA]</scope>
    <source>
        <strain evidence="3">H4-8 / FGSC 9210</strain>
    </source>
</reference>
<dbReference type="Proteomes" id="UP000007431">
    <property type="component" value="Unassembled WGS sequence"/>
</dbReference>
<feature type="non-terminal residue" evidence="2">
    <location>
        <position position="106"/>
    </location>
</feature>
<sequence>MLSVPKQRDLSRSPPPCAPQKNKDAAGSLQEAPPQRDQHDALLLRSLQLLLPYHEERKGDSSEIRKVFAQLRADLCERVRWVANVELTTAVGYDVDGHTVCRRDLW</sequence>
<dbReference type="GeneID" id="9590345"/>
<dbReference type="EMBL" id="GL377305">
    <property type="protein sequence ID" value="EFI98272.1"/>
    <property type="molecule type" value="Genomic_DNA"/>
</dbReference>
<feature type="compositionally biased region" description="Basic and acidic residues" evidence="1">
    <location>
        <begin position="1"/>
        <end position="11"/>
    </location>
</feature>
<evidence type="ECO:0000256" key="1">
    <source>
        <dbReference type="SAM" id="MobiDB-lite"/>
    </source>
</evidence>
<accession>D8Q394</accession>
<name>D8Q394_SCHCM</name>